<dbReference type="Gene3D" id="1.10.510.10">
    <property type="entry name" value="Transferase(Phosphotransferase) domain 1"/>
    <property type="match status" value="1"/>
</dbReference>
<reference evidence="1" key="1">
    <citation type="submission" date="2022-04" db="EMBL/GenBank/DDBJ databases">
        <title>Consumption of N2O by Flavobacterium azooxidireducens sp. nov. isolated from Decomposing Leaf Litter of Phragmites australis (Cav.).</title>
        <authorList>
            <person name="Behrendt U."/>
            <person name="Spanner T."/>
            <person name="Augustin J."/>
            <person name="Horn M.A."/>
            <person name="Kolb S."/>
            <person name="Ulrich A."/>
        </authorList>
    </citation>
    <scope>NUCLEOTIDE SEQUENCE</scope>
    <source>
        <strain evidence="1">IGB 4-14</strain>
    </source>
</reference>
<dbReference type="Proteomes" id="UP000830583">
    <property type="component" value="Chromosome"/>
</dbReference>
<organism evidence="1 2">
    <name type="scientific">Flavobacterium azooxidireducens</name>
    <dbReference type="NCBI Taxonomy" id="1871076"/>
    <lineage>
        <taxon>Bacteria</taxon>
        <taxon>Pseudomonadati</taxon>
        <taxon>Bacteroidota</taxon>
        <taxon>Flavobacteriia</taxon>
        <taxon>Flavobacteriales</taxon>
        <taxon>Flavobacteriaceae</taxon>
        <taxon>Flavobacterium</taxon>
    </lineage>
</organism>
<dbReference type="RefSeq" id="WP_248434993.1">
    <property type="nucleotide sequence ID" value="NZ_CP096205.1"/>
</dbReference>
<dbReference type="EMBL" id="CP096205">
    <property type="protein sequence ID" value="UPQ79671.1"/>
    <property type="molecule type" value="Genomic_DNA"/>
</dbReference>
<protein>
    <recommendedName>
        <fullName evidence="3">Aminoglycoside phosphotransferase domain-containing protein</fullName>
    </recommendedName>
</protein>
<evidence type="ECO:0000313" key="1">
    <source>
        <dbReference type="EMBL" id="UPQ79671.1"/>
    </source>
</evidence>
<name>A0ABY4KFT5_9FLAO</name>
<evidence type="ECO:0000313" key="2">
    <source>
        <dbReference type="Proteomes" id="UP000830583"/>
    </source>
</evidence>
<dbReference type="SUPFAM" id="SSF56112">
    <property type="entry name" value="Protein kinase-like (PK-like)"/>
    <property type="match status" value="1"/>
</dbReference>
<proteinExistence type="predicted"/>
<accession>A0ABY4KFT5</accession>
<keyword evidence="2" id="KW-1185">Reference proteome</keyword>
<evidence type="ECO:0008006" key="3">
    <source>
        <dbReference type="Google" id="ProtNLM"/>
    </source>
</evidence>
<sequence length="350" mass="41173">MIFTITDFDVKKKYLNPSDNLFIKHLQWPFQAFQLFSKVTGINAFPDKNIKNWFQVLKKKGRGFNKRIGLFLKIPFINQVELPIYADVYFNKDYFGILLYLNHTKPKVVKFSQSNDVEVCDKLVQEANALKFANKIHHKNVSTPSLLSFFSNDTITYFEQDLIFANDLHALPKATQTAIYYEVFDFMYLVYQHAGINLISPKVEDKKNMQYVEDLLMNFDEGSFIISKYKKLIKDNKFMFSGKTHGDLIFNNILFNKKNNKIWLIDWGESSNDYLAKDFISHIECAKVLFQKIIDDLKIDKNSIYEIEDQIFLSCYDKIVKLVDNHLIRDKVDSHFKSKIQTTFQLMKSL</sequence>
<dbReference type="InterPro" id="IPR011009">
    <property type="entry name" value="Kinase-like_dom_sf"/>
</dbReference>
<gene>
    <name evidence="1" type="ORF">M0M57_02260</name>
</gene>